<evidence type="ECO:0000256" key="1">
    <source>
        <dbReference type="SAM" id="MobiDB-lite"/>
    </source>
</evidence>
<gene>
    <name evidence="2" type="ORF">GJ744_009692</name>
</gene>
<dbReference type="AlphaFoldDB" id="A0A8H7AU86"/>
<name>A0A8H7AU86_9EURO</name>
<evidence type="ECO:0000313" key="2">
    <source>
        <dbReference type="EMBL" id="KAF7513271.1"/>
    </source>
</evidence>
<protein>
    <submittedName>
        <fullName evidence="2">Uncharacterized protein</fullName>
    </submittedName>
</protein>
<organism evidence="2 3">
    <name type="scientific">Endocarpon pusillum</name>
    <dbReference type="NCBI Taxonomy" id="364733"/>
    <lineage>
        <taxon>Eukaryota</taxon>
        <taxon>Fungi</taxon>
        <taxon>Dikarya</taxon>
        <taxon>Ascomycota</taxon>
        <taxon>Pezizomycotina</taxon>
        <taxon>Eurotiomycetes</taxon>
        <taxon>Chaetothyriomycetidae</taxon>
        <taxon>Verrucariales</taxon>
        <taxon>Verrucariaceae</taxon>
        <taxon>Endocarpon</taxon>
    </lineage>
</organism>
<evidence type="ECO:0000313" key="3">
    <source>
        <dbReference type="Proteomes" id="UP000606974"/>
    </source>
</evidence>
<reference evidence="2" key="1">
    <citation type="submission" date="2020-02" db="EMBL/GenBank/DDBJ databases">
        <authorList>
            <person name="Palmer J.M."/>
        </authorList>
    </citation>
    <scope>NUCLEOTIDE SEQUENCE</scope>
    <source>
        <strain evidence="2">EPUS1.4</strain>
        <tissue evidence="2">Thallus</tissue>
    </source>
</reference>
<proteinExistence type="predicted"/>
<comment type="caution">
    <text evidence="2">The sequence shown here is derived from an EMBL/GenBank/DDBJ whole genome shotgun (WGS) entry which is preliminary data.</text>
</comment>
<dbReference type="EMBL" id="JAACFV010000006">
    <property type="protein sequence ID" value="KAF7513271.1"/>
    <property type="molecule type" value="Genomic_DNA"/>
</dbReference>
<sequence>MRKSTRLIRRNPLLMWATLALKEAEGQIQMVKRCQSHRQNKKKKKIKKNSRKLQETVTTLLKSVDRDKAKKEKL</sequence>
<keyword evidence="3" id="KW-1185">Reference proteome</keyword>
<dbReference type="Proteomes" id="UP000606974">
    <property type="component" value="Unassembled WGS sequence"/>
</dbReference>
<feature type="compositionally biased region" description="Basic residues" evidence="1">
    <location>
        <begin position="34"/>
        <end position="51"/>
    </location>
</feature>
<feature type="region of interest" description="Disordered" evidence="1">
    <location>
        <begin position="33"/>
        <end position="54"/>
    </location>
</feature>
<accession>A0A8H7AU86</accession>